<dbReference type="Ensembl" id="ENSSORT00005002607.1">
    <property type="protein sequence ID" value="ENSSORP00005002543.1"/>
    <property type="gene ID" value="ENSSORG00005001524.1"/>
</dbReference>
<keyword evidence="2" id="KW-1133">Transmembrane helix</keyword>
<organism evidence="5 6">
    <name type="scientific">Sphaeramia orbicularis</name>
    <name type="common">orbiculate cardinalfish</name>
    <dbReference type="NCBI Taxonomy" id="375764"/>
    <lineage>
        <taxon>Eukaryota</taxon>
        <taxon>Metazoa</taxon>
        <taxon>Chordata</taxon>
        <taxon>Craniata</taxon>
        <taxon>Vertebrata</taxon>
        <taxon>Euteleostomi</taxon>
        <taxon>Actinopterygii</taxon>
        <taxon>Neopterygii</taxon>
        <taxon>Teleostei</taxon>
        <taxon>Neoteleostei</taxon>
        <taxon>Acanthomorphata</taxon>
        <taxon>Gobiaria</taxon>
        <taxon>Kurtiformes</taxon>
        <taxon>Apogonoidei</taxon>
        <taxon>Apogonidae</taxon>
        <taxon>Apogoninae</taxon>
        <taxon>Sphaeramia</taxon>
    </lineage>
</organism>
<evidence type="ECO:0000256" key="1">
    <source>
        <dbReference type="SAM" id="MobiDB-lite"/>
    </source>
</evidence>
<dbReference type="GO" id="GO:0005886">
    <property type="term" value="C:plasma membrane"/>
    <property type="evidence" value="ECO:0007669"/>
    <property type="project" value="TreeGrafter"/>
</dbReference>
<dbReference type="InterPro" id="IPR013783">
    <property type="entry name" value="Ig-like_fold"/>
</dbReference>
<dbReference type="InterPro" id="IPR003961">
    <property type="entry name" value="FN3_dom"/>
</dbReference>
<dbReference type="InParanoid" id="A0A672Y7Q4"/>
<reference evidence="5" key="3">
    <citation type="submission" date="2025-09" db="UniProtKB">
        <authorList>
            <consortium name="Ensembl"/>
        </authorList>
    </citation>
    <scope>IDENTIFICATION</scope>
</reference>
<evidence type="ECO:0000259" key="4">
    <source>
        <dbReference type="PROSITE" id="PS50853"/>
    </source>
</evidence>
<accession>A0A672Y7Q4</accession>
<sequence length="486" mass="53737">MTALILMLIWLSQVFPVMSDLPQPLSVRLNSSHFHHMLQWEAGVGTPPGVYYKVTFLTQDKHSWNPVVGCEHVQHPLVCNMTVSLSDPQKYYFIRVVAVLDKHSSKAVESTAFHPIRDTILDPPLFTVTSCGLDLCLNFDPPMEHVRAIYNRFKYQLRIKSNNADEPRIREITSLNKEVLKDLPPGREYCISVRVSGFLGGDMQRTFNFSQPNCVIIPGHLNTDPPIAATLCLFVIFILVVLGLLYFAGFIWLKNTPLPLVLTSIHHTDEFLHTSPLVSLGSILTVKPTAPSSGKKKSSQTESSDSDEESVTDITGGRGGGCYKLRVGTNLLSTSSSSSSSSLSAPLSPNCFPTNQNTLSVPPEVFSALPKAPIAANTSTSTSTADSLTAERTEREEEEEKEEEGMREWGSQDVNLLTLTFGNHKEEKEEEPAPVDLQSAPPASEETSVLLSHMCHFSEDAKDSDICSDDEEEEDEYDGANGYMRR</sequence>
<proteinExistence type="predicted"/>
<name>A0A672Y7Q4_9TELE</name>
<gene>
    <name evidence="5" type="primary">LOC115412569</name>
</gene>
<feature type="signal peptide" evidence="3">
    <location>
        <begin position="1"/>
        <end position="19"/>
    </location>
</feature>
<dbReference type="Proteomes" id="UP000472271">
    <property type="component" value="Chromosome 21"/>
</dbReference>
<dbReference type="GO" id="GO:0004896">
    <property type="term" value="F:cytokine receptor activity"/>
    <property type="evidence" value="ECO:0007669"/>
    <property type="project" value="TreeGrafter"/>
</dbReference>
<dbReference type="SUPFAM" id="SSF49265">
    <property type="entry name" value="Fibronectin type III"/>
    <property type="match status" value="2"/>
</dbReference>
<dbReference type="InterPro" id="IPR036116">
    <property type="entry name" value="FN3_sf"/>
</dbReference>
<keyword evidence="3" id="KW-0732">Signal</keyword>
<dbReference type="GeneID" id="115412569"/>
<dbReference type="RefSeq" id="XP_029981002.1">
    <property type="nucleotide sequence ID" value="XM_030125142.1"/>
</dbReference>
<dbReference type="AlphaFoldDB" id="A0A672Y7Q4"/>
<feature type="compositionally biased region" description="Polar residues" evidence="1">
    <location>
        <begin position="412"/>
        <end position="421"/>
    </location>
</feature>
<feature type="compositionally biased region" description="Acidic residues" evidence="1">
    <location>
        <begin position="396"/>
        <end position="405"/>
    </location>
</feature>
<feature type="region of interest" description="Disordered" evidence="1">
    <location>
        <begin position="288"/>
        <end position="317"/>
    </location>
</feature>
<dbReference type="InterPro" id="IPR050650">
    <property type="entry name" value="Type-II_Cytokine-TF_Rcpt"/>
</dbReference>
<dbReference type="PROSITE" id="PS50853">
    <property type="entry name" value="FN3"/>
    <property type="match status" value="1"/>
</dbReference>
<keyword evidence="6" id="KW-1185">Reference proteome</keyword>
<evidence type="ECO:0000313" key="5">
    <source>
        <dbReference type="Ensembl" id="ENSSORP00005002543.1"/>
    </source>
</evidence>
<feature type="domain" description="Fibronectin type-III" evidence="4">
    <location>
        <begin position="21"/>
        <end position="119"/>
    </location>
</feature>
<evidence type="ECO:0000256" key="3">
    <source>
        <dbReference type="SAM" id="SignalP"/>
    </source>
</evidence>
<feature type="region of interest" description="Disordered" evidence="1">
    <location>
        <begin position="373"/>
        <end position="486"/>
    </location>
</feature>
<dbReference type="InterPro" id="IPR015373">
    <property type="entry name" value="Interferon/interleukin_rcp_dom"/>
</dbReference>
<evidence type="ECO:0000313" key="6">
    <source>
        <dbReference type="Proteomes" id="UP000472271"/>
    </source>
</evidence>
<feature type="compositionally biased region" description="Acidic residues" evidence="1">
    <location>
        <begin position="466"/>
        <end position="478"/>
    </location>
</feature>
<reference evidence="5" key="1">
    <citation type="submission" date="2019-06" db="EMBL/GenBank/DDBJ databases">
        <authorList>
            <consortium name="Wellcome Sanger Institute Data Sharing"/>
        </authorList>
    </citation>
    <scope>NUCLEOTIDE SEQUENCE [LARGE SCALE GENOMIC DNA]</scope>
</reference>
<protein>
    <submittedName>
        <fullName evidence="5">Interferon lambda receptor 1-like</fullName>
    </submittedName>
</protein>
<feature type="compositionally biased region" description="Basic and acidic residues" evidence="1">
    <location>
        <begin position="456"/>
        <end position="465"/>
    </location>
</feature>
<evidence type="ECO:0000256" key="2">
    <source>
        <dbReference type="SAM" id="Phobius"/>
    </source>
</evidence>
<reference evidence="5" key="2">
    <citation type="submission" date="2025-08" db="UniProtKB">
        <authorList>
            <consortium name="Ensembl"/>
        </authorList>
    </citation>
    <scope>IDENTIFICATION</scope>
</reference>
<feature type="transmembrane region" description="Helical" evidence="2">
    <location>
        <begin position="227"/>
        <end position="253"/>
    </location>
</feature>
<dbReference type="PANTHER" id="PTHR20859">
    <property type="entry name" value="INTERFERON/INTERLEUKIN RECEPTOR"/>
    <property type="match status" value="1"/>
</dbReference>
<dbReference type="Pfam" id="PF09294">
    <property type="entry name" value="Interfer-bind"/>
    <property type="match status" value="1"/>
</dbReference>
<dbReference type="OrthoDB" id="10031784at2759"/>
<keyword evidence="2" id="KW-0472">Membrane</keyword>
<dbReference type="Pfam" id="PF01108">
    <property type="entry name" value="Tissue_fac"/>
    <property type="match status" value="1"/>
</dbReference>
<dbReference type="PANTHER" id="PTHR20859:SF84">
    <property type="entry name" value="INTERFERON ALPHA_BETA RECEPTOR 2"/>
    <property type="match status" value="1"/>
</dbReference>
<feature type="compositionally biased region" description="Low complexity" evidence="1">
    <location>
        <begin position="375"/>
        <end position="388"/>
    </location>
</feature>
<dbReference type="Gene3D" id="2.60.40.10">
    <property type="entry name" value="Immunoglobulins"/>
    <property type="match status" value="1"/>
</dbReference>
<keyword evidence="2" id="KW-0812">Transmembrane</keyword>
<feature type="chain" id="PRO_5025370115" evidence="3">
    <location>
        <begin position="20"/>
        <end position="486"/>
    </location>
</feature>